<reference evidence="3 4" key="1">
    <citation type="journal article" date="2016" name="Nat. Commun.">
        <title>Thousands of microbial genomes shed light on interconnected biogeochemical processes in an aquifer system.</title>
        <authorList>
            <person name="Anantharaman K."/>
            <person name="Brown C.T."/>
            <person name="Hug L.A."/>
            <person name="Sharon I."/>
            <person name="Castelle C.J."/>
            <person name="Probst A.J."/>
            <person name="Thomas B.C."/>
            <person name="Singh A."/>
            <person name="Wilkins M.J."/>
            <person name="Karaoz U."/>
            <person name="Brodie E.L."/>
            <person name="Williams K.H."/>
            <person name="Hubbard S.S."/>
            <person name="Banfield J.F."/>
        </authorList>
    </citation>
    <scope>NUCLEOTIDE SEQUENCE [LARGE SCALE GENOMIC DNA]</scope>
</reference>
<organism evidence="3 4">
    <name type="scientific">Candidatus Zambryskibacteria bacterium RIFCSPLOWO2_01_FULL_35_19</name>
    <dbReference type="NCBI Taxonomy" id="1802757"/>
    <lineage>
        <taxon>Bacteria</taxon>
        <taxon>Candidatus Zambryskiibacteriota</taxon>
    </lineage>
</organism>
<feature type="transmembrane region" description="Helical" evidence="1">
    <location>
        <begin position="87"/>
        <end position="104"/>
    </location>
</feature>
<keyword evidence="1" id="KW-1133">Transmembrane helix</keyword>
<comment type="caution">
    <text evidence="3">The sequence shown here is derived from an EMBL/GenBank/DDBJ whole genome shotgun (WGS) entry which is preliminary data.</text>
</comment>
<dbReference type="InterPro" id="IPR013216">
    <property type="entry name" value="Methyltransf_11"/>
</dbReference>
<dbReference type="Gene3D" id="3.40.50.150">
    <property type="entry name" value="Vaccinia Virus protein VP39"/>
    <property type="match status" value="1"/>
</dbReference>
<dbReference type="InterPro" id="IPR029063">
    <property type="entry name" value="SAM-dependent_MTases_sf"/>
</dbReference>
<gene>
    <name evidence="3" type="ORF">A3A90_02225</name>
</gene>
<evidence type="ECO:0000313" key="3">
    <source>
        <dbReference type="EMBL" id="OHB02171.1"/>
    </source>
</evidence>
<name>A0A1G2TXZ6_9BACT</name>
<dbReference type="GO" id="GO:0008757">
    <property type="term" value="F:S-adenosylmethionine-dependent methyltransferase activity"/>
    <property type="evidence" value="ECO:0007669"/>
    <property type="project" value="InterPro"/>
</dbReference>
<protein>
    <recommendedName>
        <fullName evidence="2">Methyltransferase type 11 domain-containing protein</fullName>
    </recommendedName>
</protein>
<feature type="transmembrane region" description="Helical" evidence="1">
    <location>
        <begin position="260"/>
        <end position="279"/>
    </location>
</feature>
<accession>A0A1G2TXZ6</accession>
<dbReference type="AlphaFoldDB" id="A0A1G2TXZ6"/>
<dbReference type="Proteomes" id="UP000178404">
    <property type="component" value="Unassembled WGS sequence"/>
</dbReference>
<keyword evidence="1" id="KW-0472">Membrane</keyword>
<feature type="transmembrane region" description="Helical" evidence="1">
    <location>
        <begin position="235"/>
        <end position="254"/>
    </location>
</feature>
<proteinExistence type="predicted"/>
<keyword evidence="1" id="KW-0812">Transmembrane</keyword>
<evidence type="ECO:0000259" key="2">
    <source>
        <dbReference type="Pfam" id="PF08241"/>
    </source>
</evidence>
<dbReference type="CDD" id="cd02440">
    <property type="entry name" value="AdoMet_MTases"/>
    <property type="match status" value="1"/>
</dbReference>
<sequence length="299" mass="33977">MKDKLLKLRKTKVYITGDHSSLICCPFCKADLQKTDKNYLCKMHGLFDIDSSNRPLLIEKKVLKKNTTEHESGINWLKSFLKQFPKLYYLVWHIVCPVMMLVNGPRMVLGRIKKDGITIDIGSGPERLGREFINVDIFPFSEVDIVADAEILPFRDNSIDAAVSESVFEHVPDADKVAREMVRVVKPGGYIYVSAPFVHPYHASPDDFNRWTISGLKHMFPELDIIESGIRSGPWSAFLMFLAYWLGIIFAFGSKKAAPFVAHIFMLVLGPLKYLDYLFMKMPGAEAVSAHLYILGKKK</sequence>
<evidence type="ECO:0000313" key="4">
    <source>
        <dbReference type="Proteomes" id="UP000178404"/>
    </source>
</evidence>
<feature type="domain" description="Methyltransferase type 11" evidence="2">
    <location>
        <begin position="145"/>
        <end position="193"/>
    </location>
</feature>
<dbReference type="Pfam" id="PF08241">
    <property type="entry name" value="Methyltransf_11"/>
    <property type="match status" value="1"/>
</dbReference>
<evidence type="ECO:0000256" key="1">
    <source>
        <dbReference type="SAM" id="Phobius"/>
    </source>
</evidence>
<dbReference type="EMBL" id="MHWA01000006">
    <property type="protein sequence ID" value="OHB02171.1"/>
    <property type="molecule type" value="Genomic_DNA"/>
</dbReference>
<dbReference type="SUPFAM" id="SSF53335">
    <property type="entry name" value="S-adenosyl-L-methionine-dependent methyltransferases"/>
    <property type="match status" value="1"/>
</dbReference>